<evidence type="ECO:0000313" key="2">
    <source>
        <dbReference type="EMBL" id="GGJ81745.1"/>
    </source>
</evidence>
<name>A0A8J3B1B1_9ACTN</name>
<dbReference type="RefSeq" id="WP_189168716.1">
    <property type="nucleotide sequence ID" value="NZ_BMQB01000001.1"/>
</dbReference>
<feature type="transmembrane region" description="Helical" evidence="1">
    <location>
        <begin position="260"/>
        <end position="278"/>
    </location>
</feature>
<reference evidence="2" key="2">
    <citation type="submission" date="2020-09" db="EMBL/GenBank/DDBJ databases">
        <authorList>
            <person name="Sun Q."/>
            <person name="Ohkuma M."/>
        </authorList>
    </citation>
    <scope>NUCLEOTIDE SEQUENCE</scope>
    <source>
        <strain evidence="2">JCM 3090</strain>
    </source>
</reference>
<sequence>MPSPPPPADAELERLRREVAALRVRLGARGRRTAFVGGLRRAAAAVLAPAVALAIVAGTVGLWAAATALDTDRWVRAVAPLPRQPAVATAVSHYATAELFGVLDVERRLRAVLPDRAAFVAGPLTSKVRESVAGTVDEVVRSDAFQPIWVGANRRVHAHAMAVLNGTSTVVTADGDRVRIDLLPLINQVLRQLSARMPTLFGHRLTLPDLASGEVPENLRRRVEAALGISLPANFAQFTVYDAGRLRAAQEALVTLRRSVAGLGVAAAGLLALALLVSPARRRTLAQLGIWLVLAAVAVTAGLRAVRGELLAAVPAGIYRDGVAAALTTVTALLRARGEQLVWLGAGLALCMYVVGPGRGPVRLRRAAVRGGRAVGRSGRAAGRRLAAHGPGWVRGHLDALRVGGVVAAAIGALLLGSGPALLAVAAALLAYEVGVTAVGRAGRA</sequence>
<proteinExistence type="predicted"/>
<comment type="caution">
    <text evidence="2">The sequence shown here is derived from an EMBL/GenBank/DDBJ whole genome shotgun (WGS) entry which is preliminary data.</text>
</comment>
<reference evidence="2" key="1">
    <citation type="journal article" date="2014" name="Int. J. Syst. Evol. Microbiol.">
        <title>Complete genome sequence of Corynebacterium casei LMG S-19264T (=DSM 44701T), isolated from a smear-ripened cheese.</title>
        <authorList>
            <consortium name="US DOE Joint Genome Institute (JGI-PGF)"/>
            <person name="Walter F."/>
            <person name="Albersmeier A."/>
            <person name="Kalinowski J."/>
            <person name="Ruckert C."/>
        </authorList>
    </citation>
    <scope>NUCLEOTIDE SEQUENCE</scope>
    <source>
        <strain evidence="2">JCM 3090</strain>
    </source>
</reference>
<feature type="transmembrane region" description="Helical" evidence="1">
    <location>
        <begin position="405"/>
        <end position="432"/>
    </location>
</feature>
<gene>
    <name evidence="2" type="ORF">GCM10010123_09410</name>
</gene>
<dbReference type="AlphaFoldDB" id="A0A8J3B1B1"/>
<keyword evidence="3" id="KW-1185">Reference proteome</keyword>
<feature type="transmembrane region" description="Helical" evidence="1">
    <location>
        <begin position="284"/>
        <end position="303"/>
    </location>
</feature>
<evidence type="ECO:0000313" key="3">
    <source>
        <dbReference type="Proteomes" id="UP000649739"/>
    </source>
</evidence>
<accession>A0A8J3B1B1</accession>
<feature type="transmembrane region" description="Helical" evidence="1">
    <location>
        <begin position="42"/>
        <end position="66"/>
    </location>
</feature>
<organism evidence="2 3">
    <name type="scientific">Pilimelia anulata</name>
    <dbReference type="NCBI Taxonomy" id="53371"/>
    <lineage>
        <taxon>Bacteria</taxon>
        <taxon>Bacillati</taxon>
        <taxon>Actinomycetota</taxon>
        <taxon>Actinomycetes</taxon>
        <taxon>Micromonosporales</taxon>
        <taxon>Micromonosporaceae</taxon>
        <taxon>Pilimelia</taxon>
    </lineage>
</organism>
<dbReference type="Proteomes" id="UP000649739">
    <property type="component" value="Unassembled WGS sequence"/>
</dbReference>
<keyword evidence="1" id="KW-0812">Transmembrane</keyword>
<keyword evidence="1" id="KW-1133">Transmembrane helix</keyword>
<dbReference type="EMBL" id="BMQB01000001">
    <property type="protein sequence ID" value="GGJ81745.1"/>
    <property type="molecule type" value="Genomic_DNA"/>
</dbReference>
<protein>
    <recommendedName>
        <fullName evidence="4">Integral membrane protein</fullName>
    </recommendedName>
</protein>
<evidence type="ECO:0000256" key="1">
    <source>
        <dbReference type="SAM" id="Phobius"/>
    </source>
</evidence>
<evidence type="ECO:0008006" key="4">
    <source>
        <dbReference type="Google" id="ProtNLM"/>
    </source>
</evidence>
<keyword evidence="1" id="KW-0472">Membrane</keyword>